<gene>
    <name evidence="1" type="ORF">EPI10_034411</name>
</gene>
<accession>A0A5B6U5C7</accession>
<protein>
    <submittedName>
        <fullName evidence="1">Copia protein</fullName>
    </submittedName>
</protein>
<dbReference type="SUPFAM" id="SSF56672">
    <property type="entry name" value="DNA/RNA polymerases"/>
    <property type="match status" value="1"/>
</dbReference>
<dbReference type="InterPro" id="IPR043502">
    <property type="entry name" value="DNA/RNA_pol_sf"/>
</dbReference>
<evidence type="ECO:0000313" key="1">
    <source>
        <dbReference type="EMBL" id="KAA3452463.1"/>
    </source>
</evidence>
<dbReference type="Proteomes" id="UP000325315">
    <property type="component" value="Unassembled WGS sequence"/>
</dbReference>
<comment type="caution">
    <text evidence="1">The sequence shown here is derived from an EMBL/GenBank/DDBJ whole genome shotgun (WGS) entry which is preliminary data.</text>
</comment>
<name>A0A5B6U5C7_9ROSI</name>
<dbReference type="PANTHER" id="PTHR11439:SF463">
    <property type="entry name" value="REVERSE TRANSCRIPTASE TY1_COPIA-TYPE DOMAIN-CONTAINING PROTEIN"/>
    <property type="match status" value="1"/>
</dbReference>
<dbReference type="AlphaFoldDB" id="A0A5B6U5C7"/>
<organism evidence="1 2">
    <name type="scientific">Gossypium australe</name>
    <dbReference type="NCBI Taxonomy" id="47621"/>
    <lineage>
        <taxon>Eukaryota</taxon>
        <taxon>Viridiplantae</taxon>
        <taxon>Streptophyta</taxon>
        <taxon>Embryophyta</taxon>
        <taxon>Tracheophyta</taxon>
        <taxon>Spermatophyta</taxon>
        <taxon>Magnoliopsida</taxon>
        <taxon>eudicotyledons</taxon>
        <taxon>Gunneridae</taxon>
        <taxon>Pentapetalae</taxon>
        <taxon>rosids</taxon>
        <taxon>malvids</taxon>
        <taxon>Malvales</taxon>
        <taxon>Malvaceae</taxon>
        <taxon>Malvoideae</taxon>
        <taxon>Gossypium</taxon>
    </lineage>
</organism>
<dbReference type="PANTHER" id="PTHR11439">
    <property type="entry name" value="GAG-POL-RELATED RETROTRANSPOSON"/>
    <property type="match status" value="1"/>
</dbReference>
<proteinExistence type="predicted"/>
<reference evidence="2" key="1">
    <citation type="journal article" date="2019" name="Plant Biotechnol. J.">
        <title>Genome sequencing of the Australian wild diploid species Gossypium australe highlights disease resistance and delayed gland morphogenesis.</title>
        <authorList>
            <person name="Cai Y."/>
            <person name="Cai X."/>
            <person name="Wang Q."/>
            <person name="Wang P."/>
            <person name="Zhang Y."/>
            <person name="Cai C."/>
            <person name="Xu Y."/>
            <person name="Wang K."/>
            <person name="Zhou Z."/>
            <person name="Wang C."/>
            <person name="Geng S."/>
            <person name="Li B."/>
            <person name="Dong Q."/>
            <person name="Hou Y."/>
            <person name="Wang H."/>
            <person name="Ai P."/>
            <person name="Liu Z."/>
            <person name="Yi F."/>
            <person name="Sun M."/>
            <person name="An G."/>
            <person name="Cheng J."/>
            <person name="Zhang Y."/>
            <person name="Shi Q."/>
            <person name="Xie Y."/>
            <person name="Shi X."/>
            <person name="Chang Y."/>
            <person name="Huang F."/>
            <person name="Chen Y."/>
            <person name="Hong S."/>
            <person name="Mi L."/>
            <person name="Sun Q."/>
            <person name="Zhang L."/>
            <person name="Zhou B."/>
            <person name="Peng R."/>
            <person name="Zhang X."/>
            <person name="Liu F."/>
        </authorList>
    </citation>
    <scope>NUCLEOTIDE SEQUENCE [LARGE SCALE GENOMIC DNA]</scope>
    <source>
        <strain evidence="2">cv. PA1801</strain>
    </source>
</reference>
<evidence type="ECO:0000313" key="2">
    <source>
        <dbReference type="Proteomes" id="UP000325315"/>
    </source>
</evidence>
<sequence>MISLGYKQSQGDHTLFVRHLNFGRVTALLVYANDIIITGKTSCKLVETPIKFNHILCDAPEDRMVDRGSYQRLVGMLIYLAHTRPDIAFTVSMVGQFMHNPK</sequence>
<keyword evidence="2" id="KW-1185">Reference proteome</keyword>
<dbReference type="EMBL" id="SMMG02000027">
    <property type="protein sequence ID" value="KAA3452463.1"/>
    <property type="molecule type" value="Genomic_DNA"/>
</dbReference>
<dbReference type="OrthoDB" id="128382at2759"/>